<evidence type="ECO:0000313" key="13">
    <source>
        <dbReference type="Proteomes" id="UP000199150"/>
    </source>
</evidence>
<feature type="binding site" evidence="11">
    <location>
        <position position="206"/>
    </location>
    <ligand>
        <name>Zn(2+)</name>
        <dbReference type="ChEBI" id="CHEBI:29105"/>
    </ligand>
</feature>
<reference evidence="13" key="1">
    <citation type="submission" date="2016-10" db="EMBL/GenBank/DDBJ databases">
        <authorList>
            <person name="Varghese N."/>
            <person name="Submissions S."/>
        </authorList>
    </citation>
    <scope>NUCLEOTIDE SEQUENCE [LARGE SCALE GENOMIC DNA]</scope>
    <source>
        <strain evidence="13">CGMCC 1.3431</strain>
    </source>
</reference>
<evidence type="ECO:0000313" key="12">
    <source>
        <dbReference type="EMBL" id="SCW37110.1"/>
    </source>
</evidence>
<dbReference type="GO" id="GO:0016879">
    <property type="term" value="F:ligase activity, forming carbon-nitrogen bonds"/>
    <property type="evidence" value="ECO:0007669"/>
    <property type="project" value="UniProtKB-UniRule"/>
</dbReference>
<comment type="catalytic activity">
    <reaction evidence="10 11">
        <text>7-carboxy-7-carbaguanine + NH4(+) + 2 ATP = 7-cyano-7-carbaguanine + 2 AMP + 2 diphosphate + 2 H(+)</text>
        <dbReference type="Rhea" id="RHEA:27982"/>
        <dbReference type="ChEBI" id="CHEBI:15378"/>
        <dbReference type="ChEBI" id="CHEBI:28938"/>
        <dbReference type="ChEBI" id="CHEBI:30616"/>
        <dbReference type="ChEBI" id="CHEBI:33019"/>
        <dbReference type="ChEBI" id="CHEBI:45075"/>
        <dbReference type="ChEBI" id="CHEBI:61036"/>
        <dbReference type="ChEBI" id="CHEBI:456215"/>
        <dbReference type="EC" id="6.3.4.20"/>
    </reaction>
</comment>
<keyword evidence="7 11" id="KW-0067">ATP-binding</keyword>
<dbReference type="InterPro" id="IPR014729">
    <property type="entry name" value="Rossmann-like_a/b/a_fold"/>
</dbReference>
<comment type="pathway">
    <text evidence="1 11">Purine metabolism; 7-cyano-7-deazaguanine biosynthesis.</text>
</comment>
<keyword evidence="5 11" id="KW-0671">Queuosine biosynthesis</keyword>
<dbReference type="Pfam" id="PF06508">
    <property type="entry name" value="QueC"/>
    <property type="match status" value="1"/>
</dbReference>
<evidence type="ECO:0000256" key="2">
    <source>
        <dbReference type="ARBA" id="ARBA00022598"/>
    </source>
</evidence>
<dbReference type="AlphaFoldDB" id="A0A1G4PXR3"/>
<evidence type="ECO:0000256" key="3">
    <source>
        <dbReference type="ARBA" id="ARBA00022723"/>
    </source>
</evidence>
<feature type="binding site" evidence="11">
    <location>
        <position position="227"/>
    </location>
    <ligand>
        <name>Zn(2+)</name>
        <dbReference type="ChEBI" id="CHEBI:29105"/>
    </ligand>
</feature>
<accession>A0A1G4PXR3</accession>
<comment type="similarity">
    <text evidence="8 11">Belongs to the QueC family.</text>
</comment>
<feature type="binding site" evidence="11">
    <location>
        <position position="224"/>
    </location>
    <ligand>
        <name>Zn(2+)</name>
        <dbReference type="ChEBI" id="CHEBI:29105"/>
    </ligand>
</feature>
<protein>
    <recommendedName>
        <fullName evidence="9 11">7-cyano-7-deazaguanine synthase</fullName>
        <ecNumber evidence="9 11">6.3.4.20</ecNumber>
    </recommendedName>
    <alternativeName>
        <fullName evidence="11">7-cyano-7-carbaguanine synthase</fullName>
    </alternativeName>
    <alternativeName>
        <fullName evidence="11">PreQ(0) synthase</fullName>
    </alternativeName>
    <alternativeName>
        <fullName evidence="11">Queuosine biosynthesis protein QueC</fullName>
    </alternativeName>
</protein>
<name>A0A1G4PXR3_9CAUL</name>
<sequence length="246" mass="27434">MSASLDHVPAAKSALVLFSGGQDSSVCLAWALTHFERVETIGFDYGQRHSIEMTTRTTVLAKFRETFPHWAERLGEDHVCDLRGFGAVAESSLTRETEIVMTERGLPSSFVPGRNLVFFVYAAAVADRRGLDHLVGGMCETDFSGYPDCRNDTLQAMQTVLQLGIERPFEIHTPLMWIDKAQTWALSEELGGEALVDLILEETTTCYKGVRAERHPWGYGCGECPACQLRKTGFEHFLEARTPAER</sequence>
<dbReference type="OrthoDB" id="9789567at2"/>
<dbReference type="Gene3D" id="3.40.50.620">
    <property type="entry name" value="HUPs"/>
    <property type="match status" value="1"/>
</dbReference>
<organism evidence="12 13">
    <name type="scientific">Asticcacaulis taihuensis</name>
    <dbReference type="NCBI Taxonomy" id="260084"/>
    <lineage>
        <taxon>Bacteria</taxon>
        <taxon>Pseudomonadati</taxon>
        <taxon>Pseudomonadota</taxon>
        <taxon>Alphaproteobacteria</taxon>
        <taxon>Caulobacterales</taxon>
        <taxon>Caulobacteraceae</taxon>
        <taxon>Asticcacaulis</taxon>
    </lineage>
</organism>
<gene>
    <name evidence="11" type="primary">queC</name>
    <name evidence="12" type="ORF">SAMN02927928_0754</name>
</gene>
<comment type="cofactor">
    <cofactor evidence="11">
        <name>Zn(2+)</name>
        <dbReference type="ChEBI" id="CHEBI:29105"/>
    </cofactor>
    <text evidence="11">Binds 1 zinc ion per subunit.</text>
</comment>
<dbReference type="SUPFAM" id="SSF52402">
    <property type="entry name" value="Adenine nucleotide alpha hydrolases-like"/>
    <property type="match status" value="1"/>
</dbReference>
<evidence type="ECO:0000256" key="9">
    <source>
        <dbReference type="ARBA" id="ARBA00039149"/>
    </source>
</evidence>
<keyword evidence="2 11" id="KW-0436">Ligase</keyword>
<dbReference type="NCBIfam" id="TIGR00364">
    <property type="entry name" value="7-cyano-7-deazaguanine synthase QueC"/>
    <property type="match status" value="1"/>
</dbReference>
<proteinExistence type="inferred from homology"/>
<dbReference type="HAMAP" id="MF_01633">
    <property type="entry name" value="QueC"/>
    <property type="match status" value="1"/>
</dbReference>
<keyword evidence="3 11" id="KW-0479">Metal-binding</keyword>
<evidence type="ECO:0000256" key="4">
    <source>
        <dbReference type="ARBA" id="ARBA00022741"/>
    </source>
</evidence>
<evidence type="ECO:0000256" key="10">
    <source>
        <dbReference type="ARBA" id="ARBA00047890"/>
    </source>
</evidence>
<dbReference type="EMBL" id="FMTS01000001">
    <property type="protein sequence ID" value="SCW37110.1"/>
    <property type="molecule type" value="Genomic_DNA"/>
</dbReference>
<dbReference type="PANTHER" id="PTHR42914:SF1">
    <property type="entry name" value="7-CYANO-7-DEAZAGUANINE SYNTHASE"/>
    <property type="match status" value="1"/>
</dbReference>
<dbReference type="EC" id="6.3.4.20" evidence="9 11"/>
<keyword evidence="4 11" id="KW-0547">Nucleotide-binding</keyword>
<evidence type="ECO:0000256" key="6">
    <source>
        <dbReference type="ARBA" id="ARBA00022833"/>
    </source>
</evidence>
<keyword evidence="13" id="KW-1185">Reference proteome</keyword>
<dbReference type="GO" id="GO:0005524">
    <property type="term" value="F:ATP binding"/>
    <property type="evidence" value="ECO:0007669"/>
    <property type="project" value="UniProtKB-UniRule"/>
</dbReference>
<feature type="binding site" evidence="11">
    <location>
        <begin position="18"/>
        <end position="28"/>
    </location>
    <ligand>
        <name>ATP</name>
        <dbReference type="ChEBI" id="CHEBI:30616"/>
    </ligand>
</feature>
<dbReference type="UniPathway" id="UPA00391"/>
<dbReference type="PIRSF" id="PIRSF006293">
    <property type="entry name" value="ExsB"/>
    <property type="match status" value="1"/>
</dbReference>
<feature type="binding site" evidence="11">
    <location>
        <position position="221"/>
    </location>
    <ligand>
        <name>Zn(2+)</name>
        <dbReference type="ChEBI" id="CHEBI:29105"/>
    </ligand>
</feature>
<dbReference type="CDD" id="cd01995">
    <property type="entry name" value="QueC-like"/>
    <property type="match status" value="1"/>
</dbReference>
<dbReference type="GO" id="GO:0008270">
    <property type="term" value="F:zinc ion binding"/>
    <property type="evidence" value="ECO:0007669"/>
    <property type="project" value="UniProtKB-UniRule"/>
</dbReference>
<evidence type="ECO:0000256" key="8">
    <source>
        <dbReference type="ARBA" id="ARBA00037993"/>
    </source>
</evidence>
<dbReference type="STRING" id="260084.SAMN02927928_0754"/>
<dbReference type="InterPro" id="IPR018317">
    <property type="entry name" value="QueC"/>
</dbReference>
<evidence type="ECO:0000256" key="5">
    <source>
        <dbReference type="ARBA" id="ARBA00022785"/>
    </source>
</evidence>
<dbReference type="PANTHER" id="PTHR42914">
    <property type="entry name" value="7-CYANO-7-DEAZAGUANINE SYNTHASE"/>
    <property type="match status" value="1"/>
</dbReference>
<dbReference type="RefSeq" id="WP_090643810.1">
    <property type="nucleotide sequence ID" value="NZ_CBCRYE010000001.1"/>
</dbReference>
<dbReference type="GO" id="GO:0008616">
    <property type="term" value="P:tRNA queuosine(34) biosynthetic process"/>
    <property type="evidence" value="ECO:0007669"/>
    <property type="project" value="UniProtKB-UniRule"/>
</dbReference>
<keyword evidence="6 11" id="KW-0862">Zinc</keyword>
<comment type="function">
    <text evidence="11">Catalyzes the ATP-dependent conversion of 7-carboxy-7-deazaguanine (CDG) to 7-cyano-7-deazaguanine (preQ(0)).</text>
</comment>
<evidence type="ECO:0000256" key="7">
    <source>
        <dbReference type="ARBA" id="ARBA00022840"/>
    </source>
</evidence>
<evidence type="ECO:0000256" key="1">
    <source>
        <dbReference type="ARBA" id="ARBA00005061"/>
    </source>
</evidence>
<evidence type="ECO:0000256" key="11">
    <source>
        <dbReference type="HAMAP-Rule" id="MF_01633"/>
    </source>
</evidence>
<dbReference type="Proteomes" id="UP000199150">
    <property type="component" value="Unassembled WGS sequence"/>
</dbReference>